<feature type="transmembrane region" description="Helical" evidence="1">
    <location>
        <begin position="69"/>
        <end position="90"/>
    </location>
</feature>
<accession>A0A0L0TB84</accession>
<protein>
    <submittedName>
        <fullName evidence="2">Uncharacterized protein</fullName>
    </submittedName>
</protein>
<feature type="transmembrane region" description="Helical" evidence="1">
    <location>
        <begin position="102"/>
        <end position="122"/>
    </location>
</feature>
<evidence type="ECO:0000313" key="3">
    <source>
        <dbReference type="Proteomes" id="UP000054350"/>
    </source>
</evidence>
<feature type="transmembrane region" description="Helical" evidence="1">
    <location>
        <begin position="240"/>
        <end position="270"/>
    </location>
</feature>
<proteinExistence type="predicted"/>
<reference evidence="3" key="2">
    <citation type="submission" date="2009-11" db="EMBL/GenBank/DDBJ databases">
        <title>The Genome Sequence of Allomyces macrogynus strain ATCC 38327.</title>
        <authorList>
            <consortium name="The Broad Institute Genome Sequencing Platform"/>
            <person name="Russ C."/>
            <person name="Cuomo C."/>
            <person name="Shea T."/>
            <person name="Young S.K."/>
            <person name="Zeng Q."/>
            <person name="Koehrsen M."/>
            <person name="Haas B."/>
            <person name="Borodovsky M."/>
            <person name="Guigo R."/>
            <person name="Alvarado L."/>
            <person name="Berlin A."/>
            <person name="Borenstein D."/>
            <person name="Chen Z."/>
            <person name="Engels R."/>
            <person name="Freedman E."/>
            <person name="Gellesch M."/>
            <person name="Goldberg J."/>
            <person name="Griggs A."/>
            <person name="Gujja S."/>
            <person name="Heiman D."/>
            <person name="Hepburn T."/>
            <person name="Howarth C."/>
            <person name="Jen D."/>
            <person name="Larson L."/>
            <person name="Lewis B."/>
            <person name="Mehta T."/>
            <person name="Park D."/>
            <person name="Pearson M."/>
            <person name="Roberts A."/>
            <person name="Saif S."/>
            <person name="Shenoy N."/>
            <person name="Sisk P."/>
            <person name="Stolte C."/>
            <person name="Sykes S."/>
            <person name="Walk T."/>
            <person name="White J."/>
            <person name="Yandava C."/>
            <person name="Burger G."/>
            <person name="Gray M.W."/>
            <person name="Holland P.W.H."/>
            <person name="King N."/>
            <person name="Lang F.B.F."/>
            <person name="Roger A.J."/>
            <person name="Ruiz-Trillo I."/>
            <person name="Lander E."/>
            <person name="Nusbaum C."/>
        </authorList>
    </citation>
    <scope>NUCLEOTIDE SEQUENCE [LARGE SCALE GENOMIC DNA]</scope>
    <source>
        <strain evidence="3">ATCC 38327</strain>
    </source>
</reference>
<feature type="transmembrane region" description="Helical" evidence="1">
    <location>
        <begin position="39"/>
        <end position="62"/>
    </location>
</feature>
<keyword evidence="1" id="KW-0812">Transmembrane</keyword>
<dbReference type="VEuPathDB" id="FungiDB:AMAG_15913"/>
<reference evidence="2 3" key="1">
    <citation type="submission" date="2009-11" db="EMBL/GenBank/DDBJ databases">
        <title>Annotation of Allomyces macrogynus ATCC 38327.</title>
        <authorList>
            <consortium name="The Broad Institute Genome Sequencing Platform"/>
            <person name="Russ C."/>
            <person name="Cuomo C."/>
            <person name="Burger G."/>
            <person name="Gray M.W."/>
            <person name="Holland P.W.H."/>
            <person name="King N."/>
            <person name="Lang F.B.F."/>
            <person name="Roger A.J."/>
            <person name="Ruiz-Trillo I."/>
            <person name="Young S.K."/>
            <person name="Zeng Q."/>
            <person name="Gargeya S."/>
            <person name="Fitzgerald M."/>
            <person name="Haas B."/>
            <person name="Abouelleil A."/>
            <person name="Alvarado L."/>
            <person name="Arachchi H.M."/>
            <person name="Berlin A."/>
            <person name="Chapman S.B."/>
            <person name="Gearin G."/>
            <person name="Goldberg J."/>
            <person name="Griggs A."/>
            <person name="Gujja S."/>
            <person name="Hansen M."/>
            <person name="Heiman D."/>
            <person name="Howarth C."/>
            <person name="Larimer J."/>
            <person name="Lui A."/>
            <person name="MacDonald P.J.P."/>
            <person name="McCowen C."/>
            <person name="Montmayeur A."/>
            <person name="Murphy C."/>
            <person name="Neiman D."/>
            <person name="Pearson M."/>
            <person name="Priest M."/>
            <person name="Roberts A."/>
            <person name="Saif S."/>
            <person name="Shea T."/>
            <person name="Sisk P."/>
            <person name="Stolte C."/>
            <person name="Sykes S."/>
            <person name="Wortman J."/>
            <person name="Nusbaum C."/>
            <person name="Birren B."/>
        </authorList>
    </citation>
    <scope>NUCLEOTIDE SEQUENCE [LARGE SCALE GENOMIC DNA]</scope>
    <source>
        <strain evidence="2 3">ATCC 38327</strain>
    </source>
</reference>
<keyword evidence="1" id="KW-0472">Membrane</keyword>
<keyword evidence="1" id="KW-1133">Transmembrane helix</keyword>
<feature type="transmembrane region" description="Helical" evidence="1">
    <location>
        <begin position="184"/>
        <end position="205"/>
    </location>
</feature>
<dbReference type="AlphaFoldDB" id="A0A0L0TB84"/>
<evidence type="ECO:0000313" key="2">
    <source>
        <dbReference type="EMBL" id="KNE71971.1"/>
    </source>
</evidence>
<name>A0A0L0TB84_ALLM3</name>
<dbReference type="OrthoDB" id="10406709at2759"/>
<sequence>MNDGTGSLDIMNARSDAGFAPNLRDPTPTSMEEMRDPSVAVLSGLCLAVSASTFLIAALLLVRKGLRAAPFYGSVLAIVTPGIIVDVMLYSVDSPTKMKLWYLVRASQLVFSSTLIVIVSFQRLKVFTEAGLTDWLTDRRLRVALAFFLVVRVVLVTQFIRAYANMDPGQPWDVPMERLMLSTLIIGGDAIIDLVCTVVAFILVLRVRVAILHARERRSTVKGAPTAHAAGRRLHKDHRFLALLVGIVVAQMVMILNVVAGAALAFFALGFKGDEIGLFLQRIYMLCSLLQWHFTTELVKNHKAKTLQVSASSTGPDTKPGLSINAKSLLDMPRLLSKRVLPSPVVPLLGTSGETMPQVTTTLDTMTTTARTSTDGLPVVGAANGS</sequence>
<gene>
    <name evidence="2" type="ORF">AMAG_15913</name>
</gene>
<dbReference type="EMBL" id="GG745376">
    <property type="protein sequence ID" value="KNE71971.1"/>
    <property type="molecule type" value="Genomic_DNA"/>
</dbReference>
<feature type="transmembrane region" description="Helical" evidence="1">
    <location>
        <begin position="143"/>
        <end position="164"/>
    </location>
</feature>
<evidence type="ECO:0000256" key="1">
    <source>
        <dbReference type="SAM" id="Phobius"/>
    </source>
</evidence>
<organism evidence="2 3">
    <name type="scientific">Allomyces macrogynus (strain ATCC 38327)</name>
    <name type="common">Allomyces javanicus var. macrogynus</name>
    <dbReference type="NCBI Taxonomy" id="578462"/>
    <lineage>
        <taxon>Eukaryota</taxon>
        <taxon>Fungi</taxon>
        <taxon>Fungi incertae sedis</taxon>
        <taxon>Blastocladiomycota</taxon>
        <taxon>Blastocladiomycetes</taxon>
        <taxon>Blastocladiales</taxon>
        <taxon>Blastocladiaceae</taxon>
        <taxon>Allomyces</taxon>
    </lineage>
</organism>
<keyword evidence="3" id="KW-1185">Reference proteome</keyword>
<dbReference type="Proteomes" id="UP000054350">
    <property type="component" value="Unassembled WGS sequence"/>
</dbReference>